<dbReference type="KEGG" id="vg:80018875"/>
<name>A0A649VPN6_9CAUD</name>
<dbReference type="Proteomes" id="UP000427166">
    <property type="component" value="Segment"/>
</dbReference>
<dbReference type="RefSeq" id="YP_010754289.1">
    <property type="nucleotide sequence ID" value="NC_073458.1"/>
</dbReference>
<evidence type="ECO:0000313" key="2">
    <source>
        <dbReference type="EMBL" id="QGJ94154.1"/>
    </source>
</evidence>
<accession>A0A649VPN6</accession>
<reference evidence="2 3" key="1">
    <citation type="submission" date="2019-10" db="EMBL/GenBank/DDBJ databases">
        <authorList>
            <person name="Davis E.R."/>
            <person name="Mohamed A."/>
            <person name="Ilzat A."/>
            <person name="Sivanathan V."/>
            <person name="Garlena R.A."/>
            <person name="Russell D.A."/>
            <person name="Pope W.H."/>
            <person name="Jacobs-Sera D."/>
            <person name="Hatfull G.F."/>
        </authorList>
    </citation>
    <scope>NUCLEOTIDE SEQUENCE [LARGE SCALE GENOMIC DNA]</scope>
</reference>
<keyword evidence="1" id="KW-0175">Coiled coil</keyword>
<feature type="coiled-coil region" evidence="1">
    <location>
        <begin position="56"/>
        <end position="114"/>
    </location>
</feature>
<evidence type="ECO:0000313" key="3">
    <source>
        <dbReference type="Proteomes" id="UP000427166"/>
    </source>
</evidence>
<proteinExistence type="predicted"/>
<protein>
    <submittedName>
        <fullName evidence="2">Minor tail protein</fullName>
    </submittedName>
</protein>
<keyword evidence="3" id="KW-1185">Reference proteome</keyword>
<dbReference type="GeneID" id="80018875"/>
<gene>
    <name evidence="2" type="primary">22</name>
    <name evidence="2" type="ORF">SEA_EMIROSE_22</name>
</gene>
<evidence type="ECO:0000256" key="1">
    <source>
        <dbReference type="SAM" id="Coils"/>
    </source>
</evidence>
<dbReference type="EMBL" id="MN586033">
    <property type="protein sequence ID" value="QGJ94154.1"/>
    <property type="molecule type" value="Genomic_DNA"/>
</dbReference>
<organism evidence="2 3">
    <name type="scientific">Corynebacterium phage EmiRose</name>
    <dbReference type="NCBI Taxonomy" id="2565372"/>
    <lineage>
        <taxon>Viruses</taxon>
        <taxon>Duplodnaviria</taxon>
        <taxon>Heunggongvirae</taxon>
        <taxon>Uroviricota</taxon>
        <taxon>Caudoviricetes</taxon>
        <taxon>Emirosevirus</taxon>
        <taxon>Emirosevirus emirose</taxon>
    </lineage>
</organism>
<sequence length="117" mass="13158">MELIPSIIAGLSPVLVVLTTWATKHSMEKREAKARDYFQLLDSQRETFSTVLDPLKQSLADTRAELEDTRATLDNTRQALARSDIEVASLRTALERSESEVAKLKESIAALSEEQRR</sequence>